<dbReference type="Gene3D" id="3.40.50.2000">
    <property type="entry name" value="Glycogen Phosphorylase B"/>
    <property type="match status" value="2"/>
</dbReference>
<dbReference type="CDD" id="cd03794">
    <property type="entry name" value="GT4_WbuB-like"/>
    <property type="match status" value="1"/>
</dbReference>
<organism evidence="1 2">
    <name type="scientific">Polaribacter aestuariivivens</name>
    <dbReference type="NCBI Taxonomy" id="2304626"/>
    <lineage>
        <taxon>Bacteria</taxon>
        <taxon>Pseudomonadati</taxon>
        <taxon>Bacteroidota</taxon>
        <taxon>Flavobacteriia</taxon>
        <taxon>Flavobacteriales</taxon>
        <taxon>Flavobacteriaceae</taxon>
    </lineage>
</organism>
<dbReference type="PANTHER" id="PTHR45947">
    <property type="entry name" value="SULFOQUINOVOSYL TRANSFERASE SQD2"/>
    <property type="match status" value="1"/>
</dbReference>
<dbReference type="AlphaFoldDB" id="A0A5S3N8Y3"/>
<dbReference type="PANTHER" id="PTHR45947:SF3">
    <property type="entry name" value="SULFOQUINOVOSYL TRANSFERASE SQD2"/>
    <property type="match status" value="1"/>
</dbReference>
<proteinExistence type="predicted"/>
<name>A0A5S3N8Y3_9FLAO</name>
<accession>A0A5S3N8Y3</accession>
<reference evidence="1 2" key="1">
    <citation type="submission" date="2019-05" db="EMBL/GenBank/DDBJ databases">
        <title>Polaribacter aestuariivivens sp. nov., isolated from a tidal flat.</title>
        <authorList>
            <person name="Yoon J.-H."/>
        </authorList>
    </citation>
    <scope>NUCLEOTIDE SEQUENCE [LARGE SCALE GENOMIC DNA]</scope>
    <source>
        <strain evidence="1 2">DBTF-3</strain>
    </source>
</reference>
<dbReference type="RefSeq" id="WP_138535759.1">
    <property type="nucleotide sequence ID" value="NZ_VANR01000004.1"/>
</dbReference>
<dbReference type="InterPro" id="IPR050194">
    <property type="entry name" value="Glycosyltransferase_grp1"/>
</dbReference>
<dbReference type="GO" id="GO:0016758">
    <property type="term" value="F:hexosyltransferase activity"/>
    <property type="evidence" value="ECO:0007669"/>
    <property type="project" value="TreeGrafter"/>
</dbReference>
<protein>
    <submittedName>
        <fullName evidence="1">Colanic acid biosynthesis glycosyltransferase WcaI</fullName>
    </submittedName>
</protein>
<gene>
    <name evidence="1" type="primary">wcaI</name>
    <name evidence="1" type="ORF">FDT66_08545</name>
</gene>
<dbReference type="Proteomes" id="UP000307140">
    <property type="component" value="Unassembled WGS sequence"/>
</dbReference>
<dbReference type="OrthoDB" id="9811902at2"/>
<dbReference type="NCBIfam" id="NF007640">
    <property type="entry name" value="PRK10307.1"/>
    <property type="match status" value="1"/>
</dbReference>
<evidence type="ECO:0000313" key="2">
    <source>
        <dbReference type="Proteomes" id="UP000307140"/>
    </source>
</evidence>
<dbReference type="Pfam" id="PF13692">
    <property type="entry name" value="Glyco_trans_1_4"/>
    <property type="match status" value="1"/>
</dbReference>
<keyword evidence="1" id="KW-0808">Transferase</keyword>
<sequence length="411" mass="47660">MKKKITIIGINYFPEDTAIGLYTSQLAEYFNKNNFEVTVVTGFPYYPAWRINKEYLSKKTFFQEYINGIKVLRYKQYVPKKPTFFKRILHLLDFSFGTFFNVLKIKDTDVVLCIVPFIGSVFLGKVLSKIKGAKLWVHIQDFEFDAVSDSNIVKNKTNEGFLFKILFWVERKLLKSADFISTISSSMIIKLKNKTGNDYENKALLPNWVDSNFIKPEEFQTHQFLSSNKFKILYSGNIGEKQDWEFFIKFVKELENQLDIEIIVVGNGSKRIWLEEKLLDLENIYFYSPVQYSELSNLLCSADLHILFQKNDVIDTVMPSKILAMMSSKKPSIITGNLQSEVASIIEKSEGGKYFTSENIDEVVDFVNLLKNDTVLKNLYGKNAREFVSKTYSKTKILSQFKNTFIKLAQK</sequence>
<keyword evidence="2" id="KW-1185">Reference proteome</keyword>
<comment type="caution">
    <text evidence="1">The sequence shown here is derived from an EMBL/GenBank/DDBJ whole genome shotgun (WGS) entry which is preliminary data.</text>
</comment>
<dbReference type="EMBL" id="VANR01000004">
    <property type="protein sequence ID" value="TMM29909.1"/>
    <property type="molecule type" value="Genomic_DNA"/>
</dbReference>
<evidence type="ECO:0000313" key="1">
    <source>
        <dbReference type="EMBL" id="TMM29909.1"/>
    </source>
</evidence>
<dbReference type="SUPFAM" id="SSF53756">
    <property type="entry name" value="UDP-Glycosyltransferase/glycogen phosphorylase"/>
    <property type="match status" value="1"/>
</dbReference>